<sequence>MRRLPFLCFSLIVSAEHNRWEVLFCLCSNHTREREGLCQRKEQGGRREGLKDRDLKDRDLVQ</sequence>
<dbReference type="AlphaFoldDB" id="A0A5J9V177"/>
<feature type="region of interest" description="Disordered" evidence="1">
    <location>
        <begin position="40"/>
        <end position="62"/>
    </location>
</feature>
<feature type="non-terminal residue" evidence="2">
    <location>
        <position position="62"/>
    </location>
</feature>
<keyword evidence="3" id="KW-1185">Reference proteome</keyword>
<organism evidence="2 3">
    <name type="scientific">Eragrostis curvula</name>
    <name type="common">weeping love grass</name>
    <dbReference type="NCBI Taxonomy" id="38414"/>
    <lineage>
        <taxon>Eukaryota</taxon>
        <taxon>Viridiplantae</taxon>
        <taxon>Streptophyta</taxon>
        <taxon>Embryophyta</taxon>
        <taxon>Tracheophyta</taxon>
        <taxon>Spermatophyta</taxon>
        <taxon>Magnoliopsida</taxon>
        <taxon>Liliopsida</taxon>
        <taxon>Poales</taxon>
        <taxon>Poaceae</taxon>
        <taxon>PACMAD clade</taxon>
        <taxon>Chloridoideae</taxon>
        <taxon>Eragrostideae</taxon>
        <taxon>Eragrostidinae</taxon>
        <taxon>Eragrostis</taxon>
    </lineage>
</organism>
<proteinExistence type="predicted"/>
<name>A0A5J9V177_9POAL</name>
<dbReference type="EMBL" id="RWGY01000011">
    <property type="protein sequence ID" value="TVU29117.1"/>
    <property type="molecule type" value="Genomic_DNA"/>
</dbReference>
<comment type="caution">
    <text evidence="2">The sequence shown here is derived from an EMBL/GenBank/DDBJ whole genome shotgun (WGS) entry which is preliminary data.</text>
</comment>
<accession>A0A5J9V177</accession>
<reference evidence="2 3" key="1">
    <citation type="journal article" date="2019" name="Sci. Rep.">
        <title>A high-quality genome of Eragrostis curvula grass provides insights into Poaceae evolution and supports new strategies to enhance forage quality.</title>
        <authorList>
            <person name="Carballo J."/>
            <person name="Santos B.A.C.M."/>
            <person name="Zappacosta D."/>
            <person name="Garbus I."/>
            <person name="Selva J.P."/>
            <person name="Gallo C.A."/>
            <person name="Diaz A."/>
            <person name="Albertini E."/>
            <person name="Caccamo M."/>
            <person name="Echenique V."/>
        </authorList>
    </citation>
    <scope>NUCLEOTIDE SEQUENCE [LARGE SCALE GENOMIC DNA]</scope>
    <source>
        <strain evidence="3">cv. Victoria</strain>
        <tissue evidence="2">Leaf</tissue>
    </source>
</reference>
<protein>
    <submittedName>
        <fullName evidence="2">Uncharacterized protein</fullName>
    </submittedName>
</protein>
<evidence type="ECO:0000313" key="2">
    <source>
        <dbReference type="EMBL" id="TVU29117.1"/>
    </source>
</evidence>
<dbReference type="Gramene" id="TVU29117">
    <property type="protein sequence ID" value="TVU29117"/>
    <property type="gene ID" value="EJB05_20667"/>
</dbReference>
<dbReference type="Proteomes" id="UP000324897">
    <property type="component" value="Chromosome 1"/>
</dbReference>
<evidence type="ECO:0000313" key="3">
    <source>
        <dbReference type="Proteomes" id="UP000324897"/>
    </source>
</evidence>
<evidence type="ECO:0000256" key="1">
    <source>
        <dbReference type="SAM" id="MobiDB-lite"/>
    </source>
</evidence>
<gene>
    <name evidence="2" type="ORF">EJB05_20667</name>
</gene>